<dbReference type="GO" id="GO:0003919">
    <property type="term" value="F:FMN adenylyltransferase activity"/>
    <property type="evidence" value="ECO:0007669"/>
    <property type="project" value="TreeGrafter"/>
</dbReference>
<keyword evidence="5" id="KW-0548">Nucleotidyltransferase</keyword>
<keyword evidence="7" id="KW-0274">FAD</keyword>
<feature type="domain" description="Riboflavin kinase" evidence="11">
    <location>
        <begin position="197"/>
        <end position="321"/>
    </location>
</feature>
<evidence type="ECO:0000256" key="5">
    <source>
        <dbReference type="ARBA" id="ARBA00022695"/>
    </source>
</evidence>
<dbReference type="SUPFAM" id="SSF82114">
    <property type="entry name" value="Riboflavin kinase-like"/>
    <property type="match status" value="1"/>
</dbReference>
<evidence type="ECO:0000259" key="11">
    <source>
        <dbReference type="SMART" id="SM00904"/>
    </source>
</evidence>
<dbReference type="Pfam" id="PF01507">
    <property type="entry name" value="PAPS_reduct"/>
    <property type="match status" value="2"/>
</dbReference>
<dbReference type="PANTHER" id="PTHR23293">
    <property type="entry name" value="FAD SYNTHETASE-RELATED FMN ADENYLYLTRANSFERASE"/>
    <property type="match status" value="1"/>
</dbReference>
<dbReference type="GO" id="GO:0009231">
    <property type="term" value="P:riboflavin biosynthetic process"/>
    <property type="evidence" value="ECO:0007669"/>
    <property type="project" value="InterPro"/>
</dbReference>
<dbReference type="InterPro" id="IPR014729">
    <property type="entry name" value="Rossmann-like_a/b/a_fold"/>
</dbReference>
<name>A0A1V0SD03_9VIRU</name>
<evidence type="ECO:0000256" key="6">
    <source>
        <dbReference type="ARBA" id="ARBA00022741"/>
    </source>
</evidence>
<gene>
    <name evidence="12" type="ORF">Indivirus_1_219</name>
</gene>
<dbReference type="InterPro" id="IPR015865">
    <property type="entry name" value="Riboflavin_kinase_bac/euk"/>
</dbReference>
<dbReference type="GO" id="GO:0008531">
    <property type="term" value="F:riboflavin kinase activity"/>
    <property type="evidence" value="ECO:0007669"/>
    <property type="project" value="UniProtKB-EC"/>
</dbReference>
<dbReference type="InterPro" id="IPR002500">
    <property type="entry name" value="PAPS_reduct_dom"/>
</dbReference>
<evidence type="ECO:0000256" key="1">
    <source>
        <dbReference type="ARBA" id="ARBA00012105"/>
    </source>
</evidence>
<evidence type="ECO:0000313" key="12">
    <source>
        <dbReference type="EMBL" id="ARF09596.1"/>
    </source>
</evidence>
<keyword evidence="4" id="KW-0808">Transferase</keyword>
<reference evidence="12" key="1">
    <citation type="journal article" date="2017" name="Science">
        <title>Giant viruses with an expanded complement of translation system components.</title>
        <authorList>
            <person name="Schulz F."/>
            <person name="Yutin N."/>
            <person name="Ivanova N.N."/>
            <person name="Ortega D.R."/>
            <person name="Lee T.K."/>
            <person name="Vierheilig J."/>
            <person name="Daims H."/>
            <person name="Horn M."/>
            <person name="Wagner M."/>
            <person name="Jensen G.J."/>
            <person name="Kyrpides N.C."/>
            <person name="Koonin E.V."/>
            <person name="Woyke T."/>
        </authorList>
    </citation>
    <scope>NUCLEOTIDE SEQUENCE</scope>
    <source>
        <strain evidence="12">ILV1</strain>
    </source>
</reference>
<dbReference type="Gene3D" id="3.40.50.620">
    <property type="entry name" value="HUPs"/>
    <property type="match status" value="1"/>
</dbReference>
<dbReference type="EMBL" id="KY684085">
    <property type="protein sequence ID" value="ARF09596.1"/>
    <property type="molecule type" value="Genomic_DNA"/>
</dbReference>
<evidence type="ECO:0000256" key="10">
    <source>
        <dbReference type="ARBA" id="ARBA00031871"/>
    </source>
</evidence>
<keyword evidence="2" id="KW-0285">Flavoprotein</keyword>
<sequence length="321" mass="37783">MNYNLIYETIDLIKSFENYKTAFFFNGGKDSIVLLDLIKRVFGDNFSFIPIIYIEKNDEFPEIIKFIENLKFNIIKECDMKIAIKNLIDKTNITHIFTGIRNIDPYGSKISIVQKTDPDWPQIFMINPILNWNYRDIWYYIFDRNLEYCRLYNEGYTSLGQIGNTFKNSLLFDYDKKKYLEAFRLIDDKNERLGRINIKLPLKLKGTVVHGQKNGKKIGFPTANINIDNINLDFGIYYGTIDFDGEIKKFVMSYGQNTLYLTSKYTTLELHILDLLTEDFYGKSLEFEVKGFIRKMEELVTISELVDAINKDIIIARYNLQ</sequence>
<evidence type="ECO:0000256" key="4">
    <source>
        <dbReference type="ARBA" id="ARBA00022679"/>
    </source>
</evidence>
<dbReference type="EC" id="2.7.1.26" evidence="1"/>
<evidence type="ECO:0000256" key="7">
    <source>
        <dbReference type="ARBA" id="ARBA00022827"/>
    </source>
</evidence>
<evidence type="ECO:0000256" key="2">
    <source>
        <dbReference type="ARBA" id="ARBA00022630"/>
    </source>
</evidence>
<keyword evidence="6" id="KW-0547">Nucleotide-binding</keyword>
<dbReference type="Pfam" id="PF01687">
    <property type="entry name" value="Flavokinase"/>
    <property type="match status" value="1"/>
</dbReference>
<protein>
    <recommendedName>
        <fullName evidence="1">riboflavin kinase</fullName>
        <ecNumber evidence="1">2.7.1.26</ecNumber>
    </recommendedName>
    <alternativeName>
        <fullName evidence="9">FAD pyrophosphorylase</fullName>
    </alternativeName>
    <alternativeName>
        <fullName evidence="10">FMN adenylyltransferase</fullName>
    </alternativeName>
</protein>
<keyword evidence="3" id="KW-0288">FMN</keyword>
<evidence type="ECO:0000256" key="9">
    <source>
        <dbReference type="ARBA" id="ARBA00031145"/>
    </source>
</evidence>
<dbReference type="GO" id="GO:0006747">
    <property type="term" value="P:FAD biosynthetic process"/>
    <property type="evidence" value="ECO:0007669"/>
    <property type="project" value="TreeGrafter"/>
</dbReference>
<evidence type="ECO:0000256" key="8">
    <source>
        <dbReference type="ARBA" id="ARBA00022840"/>
    </source>
</evidence>
<dbReference type="InterPro" id="IPR023465">
    <property type="entry name" value="Riboflavin_kinase_dom_sf"/>
</dbReference>
<dbReference type="SMART" id="SM00904">
    <property type="entry name" value="Flavokinase"/>
    <property type="match status" value="1"/>
</dbReference>
<evidence type="ECO:0000256" key="3">
    <source>
        <dbReference type="ARBA" id="ARBA00022643"/>
    </source>
</evidence>
<dbReference type="PANTHER" id="PTHR23293:SF9">
    <property type="entry name" value="FAD SYNTHASE"/>
    <property type="match status" value="1"/>
</dbReference>
<dbReference type="SUPFAM" id="SSF52402">
    <property type="entry name" value="Adenine nucleotide alpha hydrolases-like"/>
    <property type="match status" value="1"/>
</dbReference>
<proteinExistence type="predicted"/>
<organism evidence="12">
    <name type="scientific">Indivirus ILV1</name>
    <dbReference type="NCBI Taxonomy" id="1977633"/>
    <lineage>
        <taxon>Viruses</taxon>
        <taxon>Varidnaviria</taxon>
        <taxon>Bamfordvirae</taxon>
        <taxon>Nucleocytoviricota</taxon>
        <taxon>Megaviricetes</taxon>
        <taxon>Imitervirales</taxon>
        <taxon>Mimiviridae</taxon>
        <taxon>Klosneuvirinae</taxon>
        <taxon>Indivirus</taxon>
    </lineage>
</organism>
<keyword evidence="8" id="KW-0067">ATP-binding</keyword>
<accession>A0A1V0SD03</accession>
<dbReference type="GO" id="GO:0005524">
    <property type="term" value="F:ATP binding"/>
    <property type="evidence" value="ECO:0007669"/>
    <property type="project" value="UniProtKB-KW"/>
</dbReference>
<dbReference type="Gene3D" id="2.40.30.30">
    <property type="entry name" value="Riboflavin kinase-like"/>
    <property type="match status" value="1"/>
</dbReference>